<proteinExistence type="predicted"/>
<reference evidence="3" key="1">
    <citation type="submission" date="2017-09" db="EMBL/GenBank/DDBJ databases">
        <title>Depth-based differentiation of microbial function through sediment-hosted aquifers and enrichment of novel symbionts in the deep terrestrial subsurface.</title>
        <authorList>
            <person name="Probst A.J."/>
            <person name="Ladd B."/>
            <person name="Jarett J.K."/>
            <person name="Geller-Mcgrath D.E."/>
            <person name="Sieber C.M.K."/>
            <person name="Emerson J.B."/>
            <person name="Anantharaman K."/>
            <person name="Thomas B.C."/>
            <person name="Malmstrom R."/>
            <person name="Stieglmeier M."/>
            <person name="Klingl A."/>
            <person name="Woyke T."/>
            <person name="Ryan C.M."/>
            <person name="Banfield J.F."/>
        </authorList>
    </citation>
    <scope>NUCLEOTIDE SEQUENCE [LARGE SCALE GENOMIC DNA]</scope>
</reference>
<protein>
    <submittedName>
        <fullName evidence="2">Uncharacterized protein</fullName>
    </submittedName>
</protein>
<sequence>MSSTEQDRLRIGIEALARNNHITSLYDAEAIRGKYPPTYKKIHSTVGLGQIGFPILPGFVVDALDDDVFRVISNWVEDNGFQRLSIRFDSPRPEDHVKLTSSNPTMVQLDAMRENITPPIAAMIMAENDRYAQKHSVTTTFEPGSLILEVVGPGFDSRDVTRGFTTPHERIRIRSKRGSNDTDYQDLHPSDILE</sequence>
<evidence type="ECO:0000313" key="3">
    <source>
        <dbReference type="Proteomes" id="UP000231198"/>
    </source>
</evidence>
<organism evidence="2 3">
    <name type="scientific">Candidatus Roizmanbacteria bacterium CG09_land_8_20_14_0_10_41_9</name>
    <dbReference type="NCBI Taxonomy" id="1974850"/>
    <lineage>
        <taxon>Bacteria</taxon>
        <taxon>Candidatus Roizmaniibacteriota</taxon>
    </lineage>
</organism>
<feature type="compositionally biased region" description="Basic and acidic residues" evidence="1">
    <location>
        <begin position="185"/>
        <end position="194"/>
    </location>
</feature>
<gene>
    <name evidence="2" type="ORF">COT62_02405</name>
</gene>
<evidence type="ECO:0000256" key="1">
    <source>
        <dbReference type="SAM" id="MobiDB-lite"/>
    </source>
</evidence>
<name>A0A2H0WST6_9BACT</name>
<accession>A0A2H0WST6</accession>
<feature type="region of interest" description="Disordered" evidence="1">
    <location>
        <begin position="174"/>
        <end position="194"/>
    </location>
</feature>
<feature type="non-terminal residue" evidence="2">
    <location>
        <position position="194"/>
    </location>
</feature>
<evidence type="ECO:0000313" key="2">
    <source>
        <dbReference type="EMBL" id="PIS15687.1"/>
    </source>
</evidence>
<dbReference type="Proteomes" id="UP000231198">
    <property type="component" value="Unassembled WGS sequence"/>
</dbReference>
<dbReference type="AlphaFoldDB" id="A0A2H0WST6"/>
<comment type="caution">
    <text evidence="2">The sequence shown here is derived from an EMBL/GenBank/DDBJ whole genome shotgun (WGS) entry which is preliminary data.</text>
</comment>
<dbReference type="EMBL" id="PEZG01000055">
    <property type="protein sequence ID" value="PIS15687.1"/>
    <property type="molecule type" value="Genomic_DNA"/>
</dbReference>